<dbReference type="EMBL" id="HBGE01077100">
    <property type="protein sequence ID" value="CAD9169346.1"/>
    <property type="molecule type" value="Transcribed_RNA"/>
</dbReference>
<reference evidence="3" key="1">
    <citation type="submission" date="2021-01" db="EMBL/GenBank/DDBJ databases">
        <authorList>
            <person name="Corre E."/>
            <person name="Pelletier E."/>
            <person name="Niang G."/>
            <person name="Scheremetjew M."/>
            <person name="Finn R."/>
            <person name="Kale V."/>
            <person name="Holt S."/>
            <person name="Cochrane G."/>
            <person name="Meng A."/>
            <person name="Brown T."/>
            <person name="Cohen L."/>
        </authorList>
    </citation>
    <scope>NUCLEOTIDE SEQUENCE</scope>
    <source>
        <strain evidence="3">OF101</strain>
    </source>
</reference>
<evidence type="ECO:0000313" key="3">
    <source>
        <dbReference type="EMBL" id="CAD9169346.1"/>
    </source>
</evidence>
<feature type="region of interest" description="Disordered" evidence="1">
    <location>
        <begin position="27"/>
        <end position="74"/>
    </location>
</feature>
<accession>A0A7S1RKL2</accession>
<name>A0A7S1RKL2_ALECA</name>
<keyword evidence="2" id="KW-0732">Signal</keyword>
<feature type="compositionally biased region" description="Low complexity" evidence="1">
    <location>
        <begin position="53"/>
        <end position="74"/>
    </location>
</feature>
<protein>
    <submittedName>
        <fullName evidence="3">Uncharacterized protein</fullName>
    </submittedName>
</protein>
<dbReference type="AlphaFoldDB" id="A0A7S1RKL2"/>
<evidence type="ECO:0000256" key="1">
    <source>
        <dbReference type="SAM" id="MobiDB-lite"/>
    </source>
</evidence>
<gene>
    <name evidence="3" type="ORF">ACAT0790_LOCUS46115</name>
</gene>
<feature type="compositionally biased region" description="Polar residues" evidence="1">
    <location>
        <begin position="27"/>
        <end position="44"/>
    </location>
</feature>
<proteinExistence type="predicted"/>
<organism evidence="3">
    <name type="scientific">Alexandrium catenella</name>
    <name type="common">Red tide dinoflagellate</name>
    <name type="synonym">Gonyaulax catenella</name>
    <dbReference type="NCBI Taxonomy" id="2925"/>
    <lineage>
        <taxon>Eukaryota</taxon>
        <taxon>Sar</taxon>
        <taxon>Alveolata</taxon>
        <taxon>Dinophyceae</taxon>
        <taxon>Gonyaulacales</taxon>
        <taxon>Pyrocystaceae</taxon>
        <taxon>Alexandrium</taxon>
    </lineage>
</organism>
<feature type="chain" id="PRO_5031103322" evidence="2">
    <location>
        <begin position="21"/>
        <end position="205"/>
    </location>
</feature>
<sequence length="205" mass="21327">MARIAFFAAAAAMLSTGAAASEVAPLSANSSSPQQPQLRGSAGQQAAALPLRTDTAATPSPTPAPSAAANASHSERAAQLLAATRASAATASAAAAGPVDGELKAEWLDWGHGHDGETCCMCSYQYGGSHGTVVVYAAADYLHNHRGAHSAFWTCEHECEHKCGFHTGGHKFGCLDEKHLQSLSRALRRTPGFEIEHQSRFGNLC</sequence>
<evidence type="ECO:0000256" key="2">
    <source>
        <dbReference type="SAM" id="SignalP"/>
    </source>
</evidence>
<feature type="signal peptide" evidence="2">
    <location>
        <begin position="1"/>
        <end position="20"/>
    </location>
</feature>